<proteinExistence type="predicted"/>
<evidence type="ECO:0000313" key="3">
    <source>
        <dbReference type="EMBL" id="CAI6319580.1"/>
    </source>
</evidence>
<dbReference type="AlphaFoldDB" id="A0A9W4XMH2"/>
<reference evidence="3" key="1">
    <citation type="submission" date="2023-01" db="EMBL/GenBank/DDBJ databases">
        <authorList>
            <person name="Van Ghelder C."/>
            <person name="Rancurel C."/>
        </authorList>
    </citation>
    <scope>NUCLEOTIDE SEQUENCE</scope>
    <source>
        <strain evidence="3">CNCM I-4278</strain>
    </source>
</reference>
<dbReference type="PANTHER" id="PTHR43828">
    <property type="entry name" value="ASPARAGINASE"/>
    <property type="match status" value="1"/>
</dbReference>
<dbReference type="InterPro" id="IPR003163">
    <property type="entry name" value="Tscrpt_reg_HTH_APSES-type"/>
</dbReference>
<feature type="compositionally biased region" description="Basic residues" evidence="1">
    <location>
        <begin position="341"/>
        <end position="352"/>
    </location>
</feature>
<dbReference type="GO" id="GO:0033309">
    <property type="term" value="C:SBF transcription complex"/>
    <property type="evidence" value="ECO:0007669"/>
    <property type="project" value="TreeGrafter"/>
</dbReference>
<dbReference type="InterPro" id="IPR036887">
    <property type="entry name" value="HTH_APSES_sf"/>
</dbReference>
<dbReference type="GO" id="GO:0000981">
    <property type="term" value="F:DNA-binding transcription factor activity, RNA polymerase II-specific"/>
    <property type="evidence" value="ECO:0007669"/>
    <property type="project" value="UniProtKB-ARBA"/>
</dbReference>
<comment type="caution">
    <text evidence="3">The sequence shown here is derived from an EMBL/GenBank/DDBJ whole genome shotgun (WGS) entry which is preliminary data.</text>
</comment>
<feature type="compositionally biased region" description="Polar residues" evidence="1">
    <location>
        <begin position="358"/>
        <end position="367"/>
    </location>
</feature>
<dbReference type="PROSITE" id="PS51299">
    <property type="entry name" value="HTH_APSES"/>
    <property type="match status" value="1"/>
</dbReference>
<feature type="compositionally biased region" description="Basic and acidic residues" evidence="1">
    <location>
        <begin position="476"/>
        <end position="496"/>
    </location>
</feature>
<feature type="region of interest" description="Disordered" evidence="1">
    <location>
        <begin position="296"/>
        <end position="325"/>
    </location>
</feature>
<dbReference type="Gene3D" id="3.10.260.10">
    <property type="entry name" value="Transcription regulator HTH, APSES-type DNA-binding domain"/>
    <property type="match status" value="1"/>
</dbReference>
<accession>A0A9W4XMH2</accession>
<name>A0A9W4XMH2_9PLEO</name>
<dbReference type="GO" id="GO:0030907">
    <property type="term" value="C:MBF transcription complex"/>
    <property type="evidence" value="ECO:0007669"/>
    <property type="project" value="TreeGrafter"/>
</dbReference>
<feature type="compositionally biased region" description="Acidic residues" evidence="1">
    <location>
        <begin position="297"/>
        <end position="311"/>
    </location>
</feature>
<protein>
    <recommendedName>
        <fullName evidence="2">HTH APSES-type domain-containing protein</fullName>
    </recommendedName>
</protein>
<feature type="region of interest" description="Disordered" evidence="1">
    <location>
        <begin position="337"/>
        <end position="496"/>
    </location>
</feature>
<dbReference type="SUPFAM" id="SSF54616">
    <property type="entry name" value="DNA-binding domain of Mlu1-box binding protein MBP1"/>
    <property type="match status" value="1"/>
</dbReference>
<sequence length="523" mass="58325">MNIHSLLNPLLGDKRARSNTSSSPPPVPISRHPALASNEPTPKRLGAAKDAPLYTNARPVGFVNYPPFDYDIHDNKELAAHHRSFSLFPMGDVTGKGVRRIPYASHKKDFTDKTGRDAFEVYHYHYHNDRREKEWAVVWDYNVGLVRITPFFKSLGHPKTAPAKALKESPGLMDISYSITGGSLICQGYWVPYQAAKALASTFCYDIRWALTPIFGPDFPSTCVHPKDASFQKYRLDPSIVRFCTQETNRFRHERDAYKILPSIGLPPLPKAALPPTYSPTSYGKDIDESSAIQVEGYEEDSGEIEEEEEGTPPPTRPKFEDPNWNPYSVSYPSPSSMSYTHHHLRHHHHHTEKPTPSVLSHQQSNIRLRHNLENPHSTRKRASKNAPTSSPANPPPPPSSYYRSPQISPRSTPTTTTSSWTPINGSQSPITPYAPIRERSLHTPSSEASFTGSPGENGRGVAVDVPSSGSGGGKRRVEWESGDGMKEGQGEEGFSRKEMDAVEAMLMLRNADQSLSRKRRVV</sequence>
<feature type="compositionally biased region" description="Low complexity" evidence="1">
    <location>
        <begin position="401"/>
        <end position="423"/>
    </location>
</feature>
<evidence type="ECO:0000256" key="1">
    <source>
        <dbReference type="SAM" id="MobiDB-lite"/>
    </source>
</evidence>
<dbReference type="Proteomes" id="UP001152607">
    <property type="component" value="Unassembled WGS sequence"/>
</dbReference>
<organism evidence="3 4">
    <name type="scientific">Periconia digitata</name>
    <dbReference type="NCBI Taxonomy" id="1303443"/>
    <lineage>
        <taxon>Eukaryota</taxon>
        <taxon>Fungi</taxon>
        <taxon>Dikarya</taxon>
        <taxon>Ascomycota</taxon>
        <taxon>Pezizomycotina</taxon>
        <taxon>Dothideomycetes</taxon>
        <taxon>Pleosporomycetidae</taxon>
        <taxon>Pleosporales</taxon>
        <taxon>Massarineae</taxon>
        <taxon>Periconiaceae</taxon>
        <taxon>Periconia</taxon>
    </lineage>
</organism>
<gene>
    <name evidence="3" type="ORF">PDIGIT_LOCUS3543</name>
</gene>
<dbReference type="PANTHER" id="PTHR43828:SF5">
    <property type="entry name" value="TRANSCRIPTIONAL REPRESSOR XBP1"/>
    <property type="match status" value="1"/>
</dbReference>
<dbReference type="OrthoDB" id="5562739at2759"/>
<dbReference type="InterPro" id="IPR051642">
    <property type="entry name" value="SWI6-like"/>
</dbReference>
<keyword evidence="4" id="KW-1185">Reference proteome</keyword>
<dbReference type="GO" id="GO:0003677">
    <property type="term" value="F:DNA binding"/>
    <property type="evidence" value="ECO:0007669"/>
    <property type="project" value="InterPro"/>
</dbReference>
<dbReference type="EMBL" id="CAOQHR010000002">
    <property type="protein sequence ID" value="CAI6319580.1"/>
    <property type="molecule type" value="Genomic_DNA"/>
</dbReference>
<evidence type="ECO:0000259" key="2">
    <source>
        <dbReference type="PROSITE" id="PS51299"/>
    </source>
</evidence>
<feature type="compositionally biased region" description="Polar residues" evidence="1">
    <location>
        <begin position="443"/>
        <end position="455"/>
    </location>
</feature>
<evidence type="ECO:0000313" key="4">
    <source>
        <dbReference type="Proteomes" id="UP001152607"/>
    </source>
</evidence>
<feature type="region of interest" description="Disordered" evidence="1">
    <location>
        <begin position="1"/>
        <end position="46"/>
    </location>
</feature>
<feature type="domain" description="HTH APSES-type" evidence="2">
    <location>
        <begin position="108"/>
        <end position="226"/>
    </location>
</feature>